<dbReference type="OrthoDB" id="3227712at2759"/>
<feature type="chain" id="PRO_5005568207" description="Reverse transcriptase Ty1/copia-type domain-containing protein" evidence="1">
    <location>
        <begin position="17"/>
        <end position="258"/>
    </location>
</feature>
<dbReference type="VEuPathDB" id="FungiDB:VP01_2974g1"/>
<dbReference type="AlphaFoldDB" id="A0A0L6V1H8"/>
<feature type="non-terminal residue" evidence="3">
    <location>
        <position position="1"/>
    </location>
</feature>
<evidence type="ECO:0000259" key="2">
    <source>
        <dbReference type="Pfam" id="PF07727"/>
    </source>
</evidence>
<evidence type="ECO:0000313" key="4">
    <source>
        <dbReference type="Proteomes" id="UP000037035"/>
    </source>
</evidence>
<accession>A0A0L6V1H8</accession>
<evidence type="ECO:0000313" key="3">
    <source>
        <dbReference type="EMBL" id="KNZ54332.1"/>
    </source>
</evidence>
<proteinExistence type="predicted"/>
<organism evidence="3 4">
    <name type="scientific">Puccinia sorghi</name>
    <dbReference type="NCBI Taxonomy" id="27349"/>
    <lineage>
        <taxon>Eukaryota</taxon>
        <taxon>Fungi</taxon>
        <taxon>Dikarya</taxon>
        <taxon>Basidiomycota</taxon>
        <taxon>Pucciniomycotina</taxon>
        <taxon>Pucciniomycetes</taxon>
        <taxon>Pucciniales</taxon>
        <taxon>Pucciniaceae</taxon>
        <taxon>Puccinia</taxon>
    </lineage>
</organism>
<sequence length="258" mass="28739">EIIFKNFVWLSRLAFAFVSPNEQTFISSAESAGGGLFWAFERADKGCSGGCCRGKPDWQSARGVQRLRSRGPEEQDGCRGGVAGNWGCRKSMGVGAGGRGRVESGEKSGVKLQNHQKAEYSQSLSGLQCAKSSNKGVIFPQQNKRVLDTHWRRTLSYLLIWFFFSQRTLQVSEIPKTYWEEMMSSDTTSWSKAVEAKLGAMNNQKVWKIIVAQEDKALLGTVWVFHKKKGAQGVVVKFKARLCAQGSKQREGLDFTHT</sequence>
<comment type="caution">
    <text evidence="3">The sequence shown here is derived from an EMBL/GenBank/DDBJ whole genome shotgun (WGS) entry which is preliminary data.</text>
</comment>
<gene>
    <name evidence="3" type="ORF">VP01_2974g1</name>
</gene>
<evidence type="ECO:0000256" key="1">
    <source>
        <dbReference type="SAM" id="SignalP"/>
    </source>
</evidence>
<feature type="domain" description="Reverse transcriptase Ty1/copia-type" evidence="2">
    <location>
        <begin position="205"/>
        <end position="257"/>
    </location>
</feature>
<dbReference type="InterPro" id="IPR013103">
    <property type="entry name" value="RVT_2"/>
</dbReference>
<dbReference type="Proteomes" id="UP000037035">
    <property type="component" value="Unassembled WGS sequence"/>
</dbReference>
<reference evidence="3 4" key="1">
    <citation type="submission" date="2015-08" db="EMBL/GenBank/DDBJ databases">
        <title>Next Generation Sequencing and Analysis of the Genome of Puccinia sorghi L Schw, the Causal Agent of Maize Common Rust.</title>
        <authorList>
            <person name="Rochi L."/>
            <person name="Burguener G."/>
            <person name="Darino M."/>
            <person name="Turjanski A."/>
            <person name="Kreff E."/>
            <person name="Dieguez M.J."/>
            <person name="Sacco F."/>
        </authorList>
    </citation>
    <scope>NUCLEOTIDE SEQUENCE [LARGE SCALE GENOMIC DNA]</scope>
    <source>
        <strain evidence="3 4">RO10H11247</strain>
    </source>
</reference>
<keyword evidence="1" id="KW-0732">Signal</keyword>
<dbReference type="Pfam" id="PF07727">
    <property type="entry name" value="RVT_2"/>
    <property type="match status" value="1"/>
</dbReference>
<feature type="signal peptide" evidence="1">
    <location>
        <begin position="1"/>
        <end position="16"/>
    </location>
</feature>
<name>A0A0L6V1H8_9BASI</name>
<keyword evidence="4" id="KW-1185">Reference proteome</keyword>
<protein>
    <recommendedName>
        <fullName evidence="2">Reverse transcriptase Ty1/copia-type domain-containing protein</fullName>
    </recommendedName>
</protein>
<dbReference type="EMBL" id="LAVV01007917">
    <property type="protein sequence ID" value="KNZ54332.1"/>
    <property type="molecule type" value="Genomic_DNA"/>
</dbReference>